<keyword evidence="2" id="KW-0472">Membrane</keyword>
<keyword evidence="2" id="KW-0812">Transmembrane</keyword>
<name>A0ABQ7EF14_BRACR</name>
<accession>A0ABQ7EF14</accession>
<keyword evidence="1" id="KW-0813">Transport</keyword>
<evidence type="ECO:0000313" key="3">
    <source>
        <dbReference type="EMBL" id="KAF3595086.1"/>
    </source>
</evidence>
<dbReference type="Proteomes" id="UP000266723">
    <property type="component" value="Unassembled WGS sequence"/>
</dbReference>
<comment type="caution">
    <text evidence="3">The sequence shown here is derived from an EMBL/GenBank/DDBJ whole genome shotgun (WGS) entry which is preliminary data.</text>
</comment>
<evidence type="ECO:0000313" key="4">
    <source>
        <dbReference type="Proteomes" id="UP000266723"/>
    </source>
</evidence>
<feature type="transmembrane region" description="Helical" evidence="2">
    <location>
        <begin position="224"/>
        <end position="243"/>
    </location>
</feature>
<feature type="transmembrane region" description="Helical" evidence="2">
    <location>
        <begin position="167"/>
        <end position="187"/>
    </location>
</feature>
<dbReference type="PANTHER" id="PTHR48017">
    <property type="entry name" value="OS05G0424000 PROTEIN-RELATED"/>
    <property type="match status" value="1"/>
</dbReference>
<keyword evidence="2" id="KW-1133">Transmembrane helix</keyword>
<sequence>MMKKKKKKKKKKKNDYMSGSLSLGIFRRHLPRNIPRNFRRTCGPRKFRGNRVSSEFRRKFPRDFRGNMNFRGKMNFRGFISEDFFRWFKSYTSLLLSMKEGNRAVTAITYSTMVWVLSVSQQRPDTISYEPLSMPSVSGSIFSVLSALGIIAFAFRAHVPMWRGAKVAYFFIALCIFHILIGGIWAYRNFMPPSGDQVSESFSVVSRFFIGIALPSLSSLAGLLGGLTLSVTFAYPFFTWVLIKKPANYSFSGYFHWGLGCLGVAFSLALSIGDIWSMVKLKFFSPKVKLMFKVSGFFLL</sequence>
<organism evidence="3 4">
    <name type="scientific">Brassica cretica</name>
    <name type="common">Mustard</name>
    <dbReference type="NCBI Taxonomy" id="69181"/>
    <lineage>
        <taxon>Eukaryota</taxon>
        <taxon>Viridiplantae</taxon>
        <taxon>Streptophyta</taxon>
        <taxon>Embryophyta</taxon>
        <taxon>Tracheophyta</taxon>
        <taxon>Spermatophyta</taxon>
        <taxon>Magnoliopsida</taxon>
        <taxon>eudicotyledons</taxon>
        <taxon>Gunneridae</taxon>
        <taxon>Pentapetalae</taxon>
        <taxon>rosids</taxon>
        <taxon>malvids</taxon>
        <taxon>Brassicales</taxon>
        <taxon>Brassicaceae</taxon>
        <taxon>Brassiceae</taxon>
        <taxon>Brassica</taxon>
    </lineage>
</organism>
<keyword evidence="4" id="KW-1185">Reference proteome</keyword>
<dbReference type="EMBL" id="QGKV02000299">
    <property type="protein sequence ID" value="KAF3595086.1"/>
    <property type="molecule type" value="Genomic_DNA"/>
</dbReference>
<gene>
    <name evidence="3" type="ORF">DY000_02024615</name>
</gene>
<feature type="transmembrane region" description="Helical" evidence="2">
    <location>
        <begin position="255"/>
        <end position="279"/>
    </location>
</feature>
<proteinExistence type="predicted"/>
<feature type="transmembrane region" description="Helical" evidence="2">
    <location>
        <begin position="136"/>
        <end position="155"/>
    </location>
</feature>
<protein>
    <submittedName>
        <fullName evidence="3">Uncharacterized protein</fullName>
    </submittedName>
</protein>
<reference evidence="3 4" key="1">
    <citation type="journal article" date="2020" name="BMC Genomics">
        <title>Intraspecific diversification of the crop wild relative Brassica cretica Lam. using demographic model selection.</title>
        <authorList>
            <person name="Kioukis A."/>
            <person name="Michalopoulou V.A."/>
            <person name="Briers L."/>
            <person name="Pirintsos S."/>
            <person name="Studholme D.J."/>
            <person name="Pavlidis P."/>
            <person name="Sarris P.F."/>
        </authorList>
    </citation>
    <scope>NUCLEOTIDE SEQUENCE [LARGE SCALE GENOMIC DNA]</scope>
    <source>
        <strain evidence="4">cv. PFS-1207/04</strain>
    </source>
</reference>
<evidence type="ECO:0000256" key="1">
    <source>
        <dbReference type="ARBA" id="ARBA00022448"/>
    </source>
</evidence>
<evidence type="ECO:0000256" key="2">
    <source>
        <dbReference type="SAM" id="Phobius"/>
    </source>
</evidence>